<organism evidence="1 2">
    <name type="scientific">Breznakia pachnodae</name>
    <dbReference type="NCBI Taxonomy" id="265178"/>
    <lineage>
        <taxon>Bacteria</taxon>
        <taxon>Bacillati</taxon>
        <taxon>Bacillota</taxon>
        <taxon>Erysipelotrichia</taxon>
        <taxon>Erysipelotrichales</taxon>
        <taxon>Erysipelotrichaceae</taxon>
        <taxon>Breznakia</taxon>
    </lineage>
</organism>
<sequence length="116" mass="13016">MLTKFNIAGVVQSFHVDDNQEHGVLRIQTDENETDIVDVHVYDSKKGLLELKNNFKKATIAKCEGFMETLGLAKAVPLSKNPLQQTELLVYQLVAKSMEFLTVDENENDSTGKFKA</sequence>
<name>A0ABU0E743_9FIRM</name>
<reference evidence="1 2" key="1">
    <citation type="submission" date="2023-07" db="EMBL/GenBank/DDBJ databases">
        <title>Genomic Encyclopedia of Type Strains, Phase IV (KMG-IV): sequencing the most valuable type-strain genomes for metagenomic binning, comparative biology and taxonomic classification.</title>
        <authorList>
            <person name="Goeker M."/>
        </authorList>
    </citation>
    <scope>NUCLEOTIDE SEQUENCE [LARGE SCALE GENOMIC DNA]</scope>
    <source>
        <strain evidence="1 2">DSM 16784</strain>
    </source>
</reference>
<comment type="caution">
    <text evidence="1">The sequence shown here is derived from an EMBL/GenBank/DDBJ whole genome shotgun (WGS) entry which is preliminary data.</text>
</comment>
<keyword evidence="2" id="KW-1185">Reference proteome</keyword>
<protein>
    <submittedName>
        <fullName evidence="1">Uncharacterized protein</fullName>
    </submittedName>
</protein>
<accession>A0ABU0E743</accession>
<dbReference type="Proteomes" id="UP001230220">
    <property type="component" value="Unassembled WGS sequence"/>
</dbReference>
<evidence type="ECO:0000313" key="2">
    <source>
        <dbReference type="Proteomes" id="UP001230220"/>
    </source>
</evidence>
<proteinExistence type="predicted"/>
<dbReference type="EMBL" id="JAUSUR010000007">
    <property type="protein sequence ID" value="MDQ0362528.1"/>
    <property type="molecule type" value="Genomic_DNA"/>
</dbReference>
<dbReference type="RefSeq" id="WP_307410230.1">
    <property type="nucleotide sequence ID" value="NZ_JAUSUR010000007.1"/>
</dbReference>
<evidence type="ECO:0000313" key="1">
    <source>
        <dbReference type="EMBL" id="MDQ0362528.1"/>
    </source>
</evidence>
<gene>
    <name evidence="1" type="ORF">J2S15_003282</name>
</gene>